<keyword evidence="3" id="KW-0804">Transcription</keyword>
<gene>
    <name evidence="8" type="ORF">H4281_39160</name>
</gene>
<feature type="region of interest" description="Disordered" evidence="5">
    <location>
        <begin position="222"/>
        <end position="252"/>
    </location>
</feature>
<evidence type="ECO:0000256" key="5">
    <source>
        <dbReference type="SAM" id="MobiDB-lite"/>
    </source>
</evidence>
<evidence type="ECO:0000256" key="3">
    <source>
        <dbReference type="ARBA" id="ARBA00023163"/>
    </source>
</evidence>
<dbReference type="AlphaFoldDB" id="A0A7W3W5K4"/>
<dbReference type="InterPro" id="IPR000792">
    <property type="entry name" value="Tscrpt_reg_LuxR_C"/>
</dbReference>
<feature type="domain" description="Response regulatory" evidence="7">
    <location>
        <begin position="14"/>
        <end position="131"/>
    </location>
</feature>
<name>A0A7W3W5K4_9PSEU</name>
<dbReference type="Gene3D" id="3.40.50.2300">
    <property type="match status" value="1"/>
</dbReference>
<keyword evidence="4" id="KW-0597">Phosphoprotein</keyword>
<feature type="modified residue" description="4-aspartylphosphate" evidence="4">
    <location>
        <position position="65"/>
    </location>
</feature>
<reference evidence="8 9" key="1">
    <citation type="submission" date="2020-08" db="EMBL/GenBank/DDBJ databases">
        <title>Amycolatopsis sp. nov. DR6-1 isolated from Dendrobium heterocarpum.</title>
        <authorList>
            <person name="Tedsree N."/>
            <person name="Kuncharoen N."/>
            <person name="Likhitwitayawuid K."/>
            <person name="Tanasupawat S."/>
        </authorList>
    </citation>
    <scope>NUCLEOTIDE SEQUENCE [LARGE SCALE GENOMIC DNA]</scope>
    <source>
        <strain evidence="8 9">DR6-1</strain>
    </source>
</reference>
<dbReference type="PROSITE" id="PS50110">
    <property type="entry name" value="RESPONSE_REGULATORY"/>
    <property type="match status" value="1"/>
</dbReference>
<keyword evidence="1" id="KW-0805">Transcription regulation</keyword>
<dbReference type="Pfam" id="PF00072">
    <property type="entry name" value="Response_reg"/>
    <property type="match status" value="1"/>
</dbReference>
<feature type="domain" description="HTH luxR-type" evidence="6">
    <location>
        <begin position="157"/>
        <end position="222"/>
    </location>
</feature>
<evidence type="ECO:0000313" key="9">
    <source>
        <dbReference type="Proteomes" id="UP000526734"/>
    </source>
</evidence>
<dbReference type="PANTHER" id="PTHR43214">
    <property type="entry name" value="TWO-COMPONENT RESPONSE REGULATOR"/>
    <property type="match status" value="1"/>
</dbReference>
<evidence type="ECO:0000259" key="6">
    <source>
        <dbReference type="PROSITE" id="PS50043"/>
    </source>
</evidence>
<organism evidence="8 9">
    <name type="scientific">Amycolatopsis dendrobii</name>
    <dbReference type="NCBI Taxonomy" id="2760662"/>
    <lineage>
        <taxon>Bacteria</taxon>
        <taxon>Bacillati</taxon>
        <taxon>Actinomycetota</taxon>
        <taxon>Actinomycetes</taxon>
        <taxon>Pseudonocardiales</taxon>
        <taxon>Pseudonocardiaceae</taxon>
        <taxon>Amycolatopsis</taxon>
    </lineage>
</organism>
<dbReference type="GO" id="GO:0000160">
    <property type="term" value="P:phosphorelay signal transduction system"/>
    <property type="evidence" value="ECO:0007669"/>
    <property type="project" value="InterPro"/>
</dbReference>
<comment type="caution">
    <text evidence="8">The sequence shown here is derived from an EMBL/GenBank/DDBJ whole genome shotgun (WGS) entry which is preliminary data.</text>
</comment>
<dbReference type="InterPro" id="IPR011006">
    <property type="entry name" value="CheY-like_superfamily"/>
</dbReference>
<dbReference type="InterPro" id="IPR039420">
    <property type="entry name" value="WalR-like"/>
</dbReference>
<evidence type="ECO:0000313" key="8">
    <source>
        <dbReference type="EMBL" id="MBB1159200.1"/>
    </source>
</evidence>
<dbReference type="GO" id="GO:0003677">
    <property type="term" value="F:DNA binding"/>
    <property type="evidence" value="ECO:0007669"/>
    <property type="project" value="UniProtKB-KW"/>
</dbReference>
<dbReference type="SUPFAM" id="SSF46894">
    <property type="entry name" value="C-terminal effector domain of the bipartite response regulators"/>
    <property type="match status" value="1"/>
</dbReference>
<accession>A0A7W3W5K4</accession>
<sequence length="252" mass="26708">MSGTAGPGTEQAIRVVVVSQVRIYRQGLAHLLDVEDGFELVAATSEADTAVTLPGQSRVDVLLLDMTGDMAGSRGLETLHRLAGLSDVPCVVMGIPERTADVVSFAEAGIAGYVTTENSFTDLLDTLRSATRGEFACKGNVAAGLVERLAALARERRAVSLPQLTAREQEIAVLLESGLSNKQIAGMLHVQLTTVKNHVHKILEKLGVRGRAEAAAMVRKHRLAETGSGSSKRSISDREGSCPPERVSAESL</sequence>
<evidence type="ECO:0000256" key="2">
    <source>
        <dbReference type="ARBA" id="ARBA00023125"/>
    </source>
</evidence>
<dbReference type="InterPro" id="IPR001789">
    <property type="entry name" value="Sig_transdc_resp-reg_receiver"/>
</dbReference>
<dbReference type="InterPro" id="IPR016032">
    <property type="entry name" value="Sig_transdc_resp-reg_C-effctor"/>
</dbReference>
<protein>
    <submittedName>
        <fullName evidence="8">Response regulator transcription factor</fullName>
    </submittedName>
</protein>
<dbReference type="SMART" id="SM00421">
    <property type="entry name" value="HTH_LUXR"/>
    <property type="match status" value="1"/>
</dbReference>
<evidence type="ECO:0000256" key="4">
    <source>
        <dbReference type="PROSITE-ProRule" id="PRU00169"/>
    </source>
</evidence>
<keyword evidence="9" id="KW-1185">Reference proteome</keyword>
<proteinExistence type="predicted"/>
<dbReference type="Proteomes" id="UP000526734">
    <property type="component" value="Unassembled WGS sequence"/>
</dbReference>
<dbReference type="CDD" id="cd06170">
    <property type="entry name" value="LuxR_C_like"/>
    <property type="match status" value="1"/>
</dbReference>
<dbReference type="RefSeq" id="WP_182895897.1">
    <property type="nucleotide sequence ID" value="NZ_JACGZW010000018.1"/>
</dbReference>
<dbReference type="PANTHER" id="PTHR43214:SF41">
    <property type="entry name" value="NITRATE_NITRITE RESPONSE REGULATOR PROTEIN NARP"/>
    <property type="match status" value="1"/>
</dbReference>
<dbReference type="GO" id="GO:0006355">
    <property type="term" value="P:regulation of DNA-templated transcription"/>
    <property type="evidence" value="ECO:0007669"/>
    <property type="project" value="InterPro"/>
</dbReference>
<evidence type="ECO:0000259" key="7">
    <source>
        <dbReference type="PROSITE" id="PS50110"/>
    </source>
</evidence>
<dbReference type="EMBL" id="JACGZW010000018">
    <property type="protein sequence ID" value="MBB1159200.1"/>
    <property type="molecule type" value="Genomic_DNA"/>
</dbReference>
<dbReference type="SUPFAM" id="SSF52172">
    <property type="entry name" value="CheY-like"/>
    <property type="match status" value="1"/>
</dbReference>
<dbReference type="Pfam" id="PF00196">
    <property type="entry name" value="GerE"/>
    <property type="match status" value="1"/>
</dbReference>
<evidence type="ECO:0000256" key="1">
    <source>
        <dbReference type="ARBA" id="ARBA00023015"/>
    </source>
</evidence>
<dbReference type="PROSITE" id="PS50043">
    <property type="entry name" value="HTH_LUXR_2"/>
    <property type="match status" value="1"/>
</dbReference>
<dbReference type="PRINTS" id="PR00038">
    <property type="entry name" value="HTHLUXR"/>
</dbReference>
<keyword evidence="2" id="KW-0238">DNA-binding</keyword>